<dbReference type="SUPFAM" id="SSF51391">
    <property type="entry name" value="Thiamin phosphate synthase"/>
    <property type="match status" value="1"/>
</dbReference>
<dbReference type="InterPro" id="IPR034291">
    <property type="entry name" value="TMP_synthase"/>
</dbReference>
<evidence type="ECO:0000256" key="4">
    <source>
        <dbReference type="ARBA" id="ARBA00022842"/>
    </source>
</evidence>
<feature type="binding site" evidence="9">
    <location>
        <position position="148"/>
    </location>
    <ligand>
        <name>4-amino-2-methyl-5-(diphosphooxymethyl)pyrimidine</name>
        <dbReference type="ChEBI" id="CHEBI:57841"/>
    </ligand>
</feature>
<sequence length="224" mass="24032">MRTSAIKDLKQQLSLYFVAGTMNCDSPEAFERILLQAIQGGVTAFQFREKGAKSLRGEKRLEIANRAKQICREHGVLFIVNDDLELMKSVDADGLHVGQKDGDLKTIREATKGKILGVSAHTLAEAEDAVSKGADYIGVGPIYQTASKEDAEEPVGVARIKEFLMNHINLPLVGIGGITIKNVSEVILAGADGAAVISALSGVDSPEEASRKMSKIIQSAKRDV</sequence>
<dbReference type="GO" id="GO:0004789">
    <property type="term" value="F:thiamine-phosphate diphosphorylase activity"/>
    <property type="evidence" value="ECO:0007669"/>
    <property type="project" value="UniProtKB-UniRule"/>
</dbReference>
<dbReference type="PANTHER" id="PTHR20857:SF15">
    <property type="entry name" value="THIAMINE-PHOSPHATE SYNTHASE"/>
    <property type="match status" value="1"/>
</dbReference>
<dbReference type="AlphaFoldDB" id="A0A161TJE9"/>
<comment type="catalytic activity">
    <reaction evidence="6 9 10">
        <text>4-methyl-5-(2-phosphooxyethyl)-thiazole + 4-amino-2-methyl-5-(diphosphooxymethyl)pyrimidine + H(+) = thiamine phosphate + diphosphate</text>
        <dbReference type="Rhea" id="RHEA:22328"/>
        <dbReference type="ChEBI" id="CHEBI:15378"/>
        <dbReference type="ChEBI" id="CHEBI:33019"/>
        <dbReference type="ChEBI" id="CHEBI:37575"/>
        <dbReference type="ChEBI" id="CHEBI:57841"/>
        <dbReference type="ChEBI" id="CHEBI:58296"/>
        <dbReference type="EC" id="2.5.1.3"/>
    </reaction>
</comment>
<dbReference type="GO" id="GO:0009228">
    <property type="term" value="P:thiamine biosynthetic process"/>
    <property type="evidence" value="ECO:0007669"/>
    <property type="project" value="UniProtKB-KW"/>
</dbReference>
<dbReference type="FunFam" id="3.20.20.70:FF:000096">
    <property type="entry name" value="Thiamine-phosphate synthase"/>
    <property type="match status" value="1"/>
</dbReference>
<evidence type="ECO:0000256" key="9">
    <source>
        <dbReference type="HAMAP-Rule" id="MF_00097"/>
    </source>
</evidence>
<feature type="domain" description="Thiamine phosphate synthase/TenI" evidence="12">
    <location>
        <begin position="15"/>
        <end position="200"/>
    </location>
</feature>
<feature type="binding site" evidence="9">
    <location>
        <begin position="145"/>
        <end position="147"/>
    </location>
    <ligand>
        <name>2-[(2R,5Z)-2-carboxy-4-methylthiazol-5(2H)-ylidene]ethyl phosphate</name>
        <dbReference type="ChEBI" id="CHEBI:62899"/>
    </ligand>
</feature>
<keyword evidence="5 9" id="KW-0784">Thiamine biosynthesis</keyword>
<dbReference type="EC" id="2.5.1.3" evidence="9"/>
<evidence type="ECO:0000256" key="1">
    <source>
        <dbReference type="ARBA" id="ARBA00005165"/>
    </source>
</evidence>
<keyword evidence="3 9" id="KW-0479">Metal-binding</keyword>
<feature type="binding site" evidence="9">
    <location>
        <position position="177"/>
    </location>
    <ligand>
        <name>2-[(2R,5Z)-2-carboxy-4-methylthiazol-5(2H)-ylidene]ethyl phosphate</name>
        <dbReference type="ChEBI" id="CHEBI:62899"/>
    </ligand>
</feature>
<evidence type="ECO:0000313" key="14">
    <source>
        <dbReference type="Proteomes" id="UP000076567"/>
    </source>
</evidence>
<dbReference type="UniPathway" id="UPA00060">
    <property type="reaction ID" value="UER00141"/>
</dbReference>
<evidence type="ECO:0000256" key="10">
    <source>
        <dbReference type="RuleBase" id="RU003826"/>
    </source>
</evidence>
<comment type="similarity">
    <text evidence="9 10">Belongs to the thiamine-phosphate synthase family.</text>
</comment>
<protein>
    <recommendedName>
        <fullName evidence="9">Thiamine-phosphate synthase</fullName>
        <shortName evidence="9">TP synthase</shortName>
        <shortName evidence="9">TPS</shortName>
        <ecNumber evidence="9">2.5.1.3</ecNumber>
    </recommendedName>
    <alternativeName>
        <fullName evidence="9">Thiamine-phosphate pyrophosphorylase</fullName>
        <shortName evidence="9">TMP pyrophosphorylase</shortName>
        <shortName evidence="9">TMP-PPase</shortName>
    </alternativeName>
</protein>
<evidence type="ECO:0000256" key="11">
    <source>
        <dbReference type="RuleBase" id="RU004253"/>
    </source>
</evidence>
<dbReference type="OrthoDB" id="9812206at2"/>
<comment type="catalytic activity">
    <reaction evidence="8 9 10">
        <text>2-[(2R,5Z)-2-carboxy-4-methylthiazol-5(2H)-ylidene]ethyl phosphate + 4-amino-2-methyl-5-(diphosphooxymethyl)pyrimidine + 2 H(+) = thiamine phosphate + CO2 + diphosphate</text>
        <dbReference type="Rhea" id="RHEA:47844"/>
        <dbReference type="ChEBI" id="CHEBI:15378"/>
        <dbReference type="ChEBI" id="CHEBI:16526"/>
        <dbReference type="ChEBI" id="CHEBI:33019"/>
        <dbReference type="ChEBI" id="CHEBI:37575"/>
        <dbReference type="ChEBI" id="CHEBI:57841"/>
        <dbReference type="ChEBI" id="CHEBI:62899"/>
        <dbReference type="EC" id="2.5.1.3"/>
    </reaction>
</comment>
<comment type="pathway">
    <text evidence="1 9 11">Cofactor biosynthesis; thiamine diphosphate biosynthesis; thiamine phosphate from 4-amino-2-methyl-5-diphosphomethylpyrimidine and 4-methyl-5-(2-phosphoethyl)-thiazole: step 1/1.</text>
</comment>
<proteinExistence type="inferred from homology"/>
<dbReference type="GO" id="GO:0005737">
    <property type="term" value="C:cytoplasm"/>
    <property type="evidence" value="ECO:0007669"/>
    <property type="project" value="TreeGrafter"/>
</dbReference>
<dbReference type="Proteomes" id="UP000076567">
    <property type="component" value="Unassembled WGS sequence"/>
</dbReference>
<dbReference type="Gene3D" id="3.20.20.70">
    <property type="entry name" value="Aldolase class I"/>
    <property type="match status" value="1"/>
</dbReference>
<dbReference type="GO" id="GO:0009229">
    <property type="term" value="P:thiamine diphosphate biosynthetic process"/>
    <property type="evidence" value="ECO:0007669"/>
    <property type="project" value="UniProtKB-UniRule"/>
</dbReference>
<dbReference type="GO" id="GO:0000287">
    <property type="term" value="F:magnesium ion binding"/>
    <property type="evidence" value="ECO:0007669"/>
    <property type="project" value="UniProtKB-UniRule"/>
</dbReference>
<dbReference type="CDD" id="cd00564">
    <property type="entry name" value="TMP_TenI"/>
    <property type="match status" value="1"/>
</dbReference>
<evidence type="ECO:0000313" key="13">
    <source>
        <dbReference type="EMBL" id="KZE69364.1"/>
    </source>
</evidence>
<evidence type="ECO:0000256" key="6">
    <source>
        <dbReference type="ARBA" id="ARBA00047334"/>
    </source>
</evidence>
<feature type="binding site" evidence="9">
    <location>
        <position position="101"/>
    </location>
    <ligand>
        <name>Mg(2+)</name>
        <dbReference type="ChEBI" id="CHEBI:18420"/>
    </ligand>
</feature>
<dbReference type="InterPro" id="IPR013785">
    <property type="entry name" value="Aldolase_TIM"/>
</dbReference>
<keyword evidence="14" id="KW-1185">Reference proteome</keyword>
<evidence type="ECO:0000256" key="3">
    <source>
        <dbReference type="ARBA" id="ARBA00022723"/>
    </source>
</evidence>
<dbReference type="InterPro" id="IPR036206">
    <property type="entry name" value="ThiamineP_synth_sf"/>
</dbReference>
<gene>
    <name evidence="9 13" type="primary">thiE</name>
    <name evidence="13" type="ORF">AWM68_03615</name>
</gene>
<keyword evidence="2 9" id="KW-0808">Transferase</keyword>
<dbReference type="HAMAP" id="MF_00097">
    <property type="entry name" value="TMP_synthase"/>
    <property type="match status" value="1"/>
</dbReference>
<dbReference type="RefSeq" id="WP_066236917.1">
    <property type="nucleotide sequence ID" value="NZ_LRFC01000001.1"/>
</dbReference>
<feature type="binding site" evidence="9">
    <location>
        <begin position="46"/>
        <end position="50"/>
    </location>
    <ligand>
        <name>4-amino-2-methyl-5-(diphosphooxymethyl)pyrimidine</name>
        <dbReference type="ChEBI" id="CHEBI:57841"/>
    </ligand>
</feature>
<evidence type="ECO:0000256" key="2">
    <source>
        <dbReference type="ARBA" id="ARBA00022679"/>
    </source>
</evidence>
<dbReference type="NCBIfam" id="TIGR00693">
    <property type="entry name" value="thiE"/>
    <property type="match status" value="1"/>
</dbReference>
<comment type="catalytic activity">
    <reaction evidence="7 9 10">
        <text>2-(2-carboxy-4-methylthiazol-5-yl)ethyl phosphate + 4-amino-2-methyl-5-(diphosphooxymethyl)pyrimidine + 2 H(+) = thiamine phosphate + CO2 + diphosphate</text>
        <dbReference type="Rhea" id="RHEA:47848"/>
        <dbReference type="ChEBI" id="CHEBI:15378"/>
        <dbReference type="ChEBI" id="CHEBI:16526"/>
        <dbReference type="ChEBI" id="CHEBI:33019"/>
        <dbReference type="ChEBI" id="CHEBI:37575"/>
        <dbReference type="ChEBI" id="CHEBI:57841"/>
        <dbReference type="ChEBI" id="CHEBI:62890"/>
        <dbReference type="EC" id="2.5.1.3"/>
    </reaction>
</comment>
<reference evidence="14" key="1">
    <citation type="submission" date="2016-01" db="EMBL/GenBank/DDBJ databases">
        <title>Draft genome of Chromobacterium sp. F49.</title>
        <authorList>
            <person name="Hong K.W."/>
        </authorList>
    </citation>
    <scope>NUCLEOTIDE SEQUENCE [LARGE SCALE GENOMIC DNA]</scope>
    <source>
        <strain evidence="14">P7IIIA</strain>
    </source>
</reference>
<evidence type="ECO:0000256" key="8">
    <source>
        <dbReference type="ARBA" id="ARBA00047883"/>
    </source>
</evidence>
<organism evidence="13 14">
    <name type="scientific">Fictibacillus phosphorivorans</name>
    <dbReference type="NCBI Taxonomy" id="1221500"/>
    <lineage>
        <taxon>Bacteria</taxon>
        <taxon>Bacillati</taxon>
        <taxon>Bacillota</taxon>
        <taxon>Bacilli</taxon>
        <taxon>Bacillales</taxon>
        <taxon>Fictibacillaceae</taxon>
        <taxon>Fictibacillus</taxon>
    </lineage>
</organism>
<feature type="binding site" evidence="9">
    <location>
        <position position="82"/>
    </location>
    <ligand>
        <name>Mg(2+)</name>
        <dbReference type="ChEBI" id="CHEBI:18420"/>
    </ligand>
</feature>
<dbReference type="Pfam" id="PF02581">
    <property type="entry name" value="TMP-TENI"/>
    <property type="match status" value="1"/>
</dbReference>
<comment type="cofactor">
    <cofactor evidence="9">
        <name>Mg(2+)</name>
        <dbReference type="ChEBI" id="CHEBI:18420"/>
    </cofactor>
    <text evidence="9">Binds 1 Mg(2+) ion per subunit.</text>
</comment>
<comment type="caution">
    <text evidence="13">The sequence shown here is derived from an EMBL/GenBank/DDBJ whole genome shotgun (WGS) entry which is preliminary data.</text>
</comment>
<feature type="binding site" evidence="9">
    <location>
        <position position="81"/>
    </location>
    <ligand>
        <name>4-amino-2-methyl-5-(diphosphooxymethyl)pyrimidine</name>
        <dbReference type="ChEBI" id="CHEBI:57841"/>
    </ligand>
</feature>
<evidence type="ECO:0000256" key="5">
    <source>
        <dbReference type="ARBA" id="ARBA00022977"/>
    </source>
</evidence>
<comment type="function">
    <text evidence="9">Condenses 4-methyl-5-(beta-hydroxyethyl)thiazole monophosphate (THZ-P) and 2-methyl-4-amino-5-hydroxymethyl pyrimidine pyrophosphate (HMP-PP) to form thiamine monophosphate (TMP).</text>
</comment>
<dbReference type="InterPro" id="IPR022998">
    <property type="entry name" value="ThiamineP_synth_TenI"/>
</dbReference>
<dbReference type="EMBL" id="LRFC01000001">
    <property type="protein sequence ID" value="KZE69364.1"/>
    <property type="molecule type" value="Genomic_DNA"/>
</dbReference>
<evidence type="ECO:0000259" key="12">
    <source>
        <dbReference type="Pfam" id="PF02581"/>
    </source>
</evidence>
<feature type="binding site" evidence="9">
    <location>
        <begin position="197"/>
        <end position="198"/>
    </location>
    <ligand>
        <name>2-[(2R,5Z)-2-carboxy-4-methylthiazol-5(2H)-ylidene]ethyl phosphate</name>
        <dbReference type="ChEBI" id="CHEBI:62899"/>
    </ligand>
</feature>
<evidence type="ECO:0000256" key="7">
    <source>
        <dbReference type="ARBA" id="ARBA00047851"/>
    </source>
</evidence>
<feature type="binding site" evidence="9">
    <location>
        <position position="119"/>
    </location>
    <ligand>
        <name>4-amino-2-methyl-5-(diphosphooxymethyl)pyrimidine</name>
        <dbReference type="ChEBI" id="CHEBI:57841"/>
    </ligand>
</feature>
<accession>A0A161TJE9</accession>
<dbReference type="PANTHER" id="PTHR20857">
    <property type="entry name" value="THIAMINE-PHOSPHATE PYROPHOSPHORYLASE"/>
    <property type="match status" value="1"/>
</dbReference>
<name>A0A161TJE9_9BACL</name>
<keyword evidence="4 9" id="KW-0460">Magnesium</keyword>